<keyword evidence="1" id="KW-1133">Transmembrane helix</keyword>
<feature type="transmembrane region" description="Helical" evidence="1">
    <location>
        <begin position="246"/>
        <end position="264"/>
    </location>
</feature>
<keyword evidence="1" id="KW-0472">Membrane</keyword>
<organism evidence="2 3">
    <name type="scientific">Arthrobacter cryoconiti</name>
    <dbReference type="NCBI Taxonomy" id="748907"/>
    <lineage>
        <taxon>Bacteria</taxon>
        <taxon>Bacillati</taxon>
        <taxon>Actinomycetota</taxon>
        <taxon>Actinomycetes</taxon>
        <taxon>Micrococcales</taxon>
        <taxon>Micrococcaceae</taxon>
        <taxon>Arthrobacter</taxon>
    </lineage>
</organism>
<accession>A0ABV8R3E4</accession>
<proteinExistence type="predicted"/>
<dbReference type="Proteomes" id="UP001595773">
    <property type="component" value="Unassembled WGS sequence"/>
</dbReference>
<dbReference type="Pfam" id="PF19877">
    <property type="entry name" value="DUF6350"/>
    <property type="match status" value="1"/>
</dbReference>
<protein>
    <submittedName>
        <fullName evidence="2">DUF6350 family protein</fullName>
    </submittedName>
</protein>
<evidence type="ECO:0000313" key="3">
    <source>
        <dbReference type="Proteomes" id="UP001595773"/>
    </source>
</evidence>
<dbReference type="EMBL" id="JBHSCQ010000022">
    <property type="protein sequence ID" value="MFC4266952.1"/>
    <property type="molecule type" value="Genomic_DNA"/>
</dbReference>
<reference evidence="3" key="1">
    <citation type="journal article" date="2019" name="Int. J. Syst. Evol. Microbiol.">
        <title>The Global Catalogue of Microorganisms (GCM) 10K type strain sequencing project: providing services to taxonomists for standard genome sequencing and annotation.</title>
        <authorList>
            <consortium name="The Broad Institute Genomics Platform"/>
            <consortium name="The Broad Institute Genome Sequencing Center for Infectious Disease"/>
            <person name="Wu L."/>
            <person name="Ma J."/>
        </authorList>
    </citation>
    <scope>NUCLEOTIDE SEQUENCE [LARGE SCALE GENOMIC DNA]</scope>
    <source>
        <strain evidence="3">CGMCC 1.10698</strain>
    </source>
</reference>
<feature type="transmembrane region" description="Helical" evidence="1">
    <location>
        <begin position="154"/>
        <end position="173"/>
    </location>
</feature>
<feature type="transmembrane region" description="Helical" evidence="1">
    <location>
        <begin position="354"/>
        <end position="381"/>
    </location>
</feature>
<feature type="transmembrane region" description="Helical" evidence="1">
    <location>
        <begin position="214"/>
        <end position="234"/>
    </location>
</feature>
<feature type="transmembrane region" description="Helical" evidence="1">
    <location>
        <begin position="271"/>
        <end position="292"/>
    </location>
</feature>
<feature type="transmembrane region" description="Helical" evidence="1">
    <location>
        <begin position="21"/>
        <end position="45"/>
    </location>
</feature>
<dbReference type="RefSeq" id="WP_230065832.1">
    <property type="nucleotide sequence ID" value="NZ_BAABLL010000010.1"/>
</dbReference>
<comment type="caution">
    <text evidence="2">The sequence shown here is derived from an EMBL/GenBank/DDBJ whole genome shotgun (WGS) entry which is preliminary data.</text>
</comment>
<keyword evidence="1" id="KW-0812">Transmembrane</keyword>
<dbReference type="InterPro" id="IPR045931">
    <property type="entry name" value="DUF6350"/>
</dbReference>
<evidence type="ECO:0000256" key="1">
    <source>
        <dbReference type="SAM" id="Phobius"/>
    </source>
</evidence>
<sequence length="433" mass="44961">MNTKVARSQRDGLPMPLGLQGALESAQVILISALAVIIPLAGVWFSGGFAEKDLSVTARLAGQIWLAIHGVPLDLTFASGPSSASVMTGVYALLPLGLALIPFLLSWRAGRRLARASYTDQLWQPLVGALVVYSAAGLATGFICSIPGEVVAPLMASMLIPLIPAGLGLVIGARLEAGSWGRLIGVNAADWIAKTSQDQRWTGSYVWSVVRSGFVALATAFALACGLLAVNIAVRWADIVGVYQSLRPGALGGTGLTLAQLGFMPNLAAWSLAWSTGAGFSLGVGSAVTPMATAVAPVPPIPLLAALPAGNLNWGFAALLIPVLGGMLGGWFFVRAGENHFDEWLSRKVSPRWLSLPASSLFLGVVIAAVAAILAFVLFWLSSGSLGLGRLTEIGPEPLLASLWLGAEVGIGVVIGSLLAPWIEQERRSTSST</sequence>
<feature type="transmembrane region" description="Helical" evidence="1">
    <location>
        <begin position="401"/>
        <end position="423"/>
    </location>
</feature>
<keyword evidence="3" id="KW-1185">Reference proteome</keyword>
<gene>
    <name evidence="2" type="ORF">ACFOW9_15185</name>
</gene>
<name>A0ABV8R3E4_9MICC</name>
<feature type="transmembrane region" description="Helical" evidence="1">
    <location>
        <begin position="84"/>
        <end position="105"/>
    </location>
</feature>
<evidence type="ECO:0000313" key="2">
    <source>
        <dbReference type="EMBL" id="MFC4266952.1"/>
    </source>
</evidence>
<feature type="transmembrane region" description="Helical" evidence="1">
    <location>
        <begin position="126"/>
        <end position="148"/>
    </location>
</feature>
<feature type="transmembrane region" description="Helical" evidence="1">
    <location>
        <begin position="312"/>
        <end position="334"/>
    </location>
</feature>